<feature type="transmembrane region" description="Helical" evidence="13">
    <location>
        <begin position="202"/>
        <end position="225"/>
    </location>
</feature>
<feature type="transmembrane region" description="Helical" evidence="13">
    <location>
        <begin position="367"/>
        <end position="389"/>
    </location>
</feature>
<dbReference type="OrthoDB" id="9776324at2"/>
<evidence type="ECO:0000256" key="2">
    <source>
        <dbReference type="ARBA" id="ARBA00004651"/>
    </source>
</evidence>
<evidence type="ECO:0000256" key="8">
    <source>
        <dbReference type="ARBA" id="ARBA00022692"/>
    </source>
</evidence>
<organism evidence="14 15">
    <name type="scientific">Tepidimicrobium xylanilyticum</name>
    <dbReference type="NCBI Taxonomy" id="1123352"/>
    <lineage>
        <taxon>Bacteria</taxon>
        <taxon>Bacillati</taxon>
        <taxon>Bacillota</taxon>
        <taxon>Tissierellia</taxon>
        <taxon>Tissierellales</taxon>
        <taxon>Tepidimicrobiaceae</taxon>
        <taxon>Tepidimicrobium</taxon>
    </lineage>
</organism>
<keyword evidence="10" id="KW-0406">Ion transport</keyword>
<comment type="function">
    <text evidence="1">Multidrug efflux pump.</text>
</comment>
<protein>
    <recommendedName>
        <fullName evidence="4">Probable multidrug resistance protein NorM</fullName>
    </recommendedName>
    <alternativeName>
        <fullName evidence="12">Multidrug-efflux transporter</fullName>
    </alternativeName>
</protein>
<feature type="transmembrane region" description="Helical" evidence="13">
    <location>
        <begin position="269"/>
        <end position="288"/>
    </location>
</feature>
<dbReference type="AlphaFoldDB" id="A0A1H2V4H7"/>
<dbReference type="GO" id="GO:0015297">
    <property type="term" value="F:antiporter activity"/>
    <property type="evidence" value="ECO:0007669"/>
    <property type="project" value="UniProtKB-KW"/>
</dbReference>
<dbReference type="PANTHER" id="PTHR43298:SF2">
    <property type="entry name" value="FMN_FAD EXPORTER YEEO-RELATED"/>
    <property type="match status" value="1"/>
</dbReference>
<dbReference type="InterPro" id="IPR048279">
    <property type="entry name" value="MdtK-like"/>
</dbReference>
<feature type="transmembrane region" description="Helical" evidence="13">
    <location>
        <begin position="426"/>
        <end position="447"/>
    </location>
</feature>
<keyword evidence="5" id="KW-0813">Transport</keyword>
<dbReference type="NCBIfam" id="TIGR00797">
    <property type="entry name" value="matE"/>
    <property type="match status" value="1"/>
</dbReference>
<evidence type="ECO:0000256" key="6">
    <source>
        <dbReference type="ARBA" id="ARBA00022449"/>
    </source>
</evidence>
<evidence type="ECO:0000256" key="11">
    <source>
        <dbReference type="ARBA" id="ARBA00023136"/>
    </source>
</evidence>
<dbReference type="InterPro" id="IPR002528">
    <property type="entry name" value="MATE_fam"/>
</dbReference>
<keyword evidence="6" id="KW-0050">Antiport</keyword>
<dbReference type="CDD" id="cd13137">
    <property type="entry name" value="MATE_NorM_like"/>
    <property type="match status" value="1"/>
</dbReference>
<keyword evidence="8 13" id="KW-0812">Transmembrane</keyword>
<keyword evidence="9 13" id="KW-1133">Transmembrane helix</keyword>
<keyword evidence="15" id="KW-1185">Reference proteome</keyword>
<feature type="transmembrane region" description="Helical" evidence="13">
    <location>
        <begin position="18"/>
        <end position="35"/>
    </location>
</feature>
<evidence type="ECO:0000313" key="15">
    <source>
        <dbReference type="Proteomes" id="UP000198828"/>
    </source>
</evidence>
<evidence type="ECO:0000256" key="5">
    <source>
        <dbReference type="ARBA" id="ARBA00022448"/>
    </source>
</evidence>
<feature type="transmembrane region" description="Helical" evidence="13">
    <location>
        <begin position="294"/>
        <end position="316"/>
    </location>
</feature>
<dbReference type="Pfam" id="PF01554">
    <property type="entry name" value="MatE"/>
    <property type="match status" value="2"/>
</dbReference>
<gene>
    <name evidence="14" type="ORF">SAMN05660923_01014</name>
</gene>
<evidence type="ECO:0000256" key="9">
    <source>
        <dbReference type="ARBA" id="ARBA00022989"/>
    </source>
</evidence>
<keyword evidence="11 13" id="KW-0472">Membrane</keyword>
<reference evidence="14 15" key="1">
    <citation type="submission" date="2016-10" db="EMBL/GenBank/DDBJ databases">
        <authorList>
            <person name="de Groot N.N."/>
        </authorList>
    </citation>
    <scope>NUCLEOTIDE SEQUENCE [LARGE SCALE GENOMIC DNA]</scope>
    <source>
        <strain evidence="14 15">DSM 23310</strain>
    </source>
</reference>
<evidence type="ECO:0000256" key="13">
    <source>
        <dbReference type="SAM" id="Phobius"/>
    </source>
</evidence>
<evidence type="ECO:0000256" key="4">
    <source>
        <dbReference type="ARBA" id="ARBA00020268"/>
    </source>
</evidence>
<dbReference type="PIRSF" id="PIRSF006603">
    <property type="entry name" value="DinF"/>
    <property type="match status" value="1"/>
</dbReference>
<feature type="transmembrane region" description="Helical" evidence="13">
    <location>
        <begin position="328"/>
        <end position="347"/>
    </location>
</feature>
<accession>A0A1H2V4H7</accession>
<name>A0A1H2V4H7_9FIRM</name>
<dbReference type="GO" id="GO:0006811">
    <property type="term" value="P:monoatomic ion transport"/>
    <property type="evidence" value="ECO:0007669"/>
    <property type="project" value="UniProtKB-KW"/>
</dbReference>
<comment type="subcellular location">
    <subcellularLocation>
        <location evidence="2">Cell membrane</location>
        <topology evidence="2">Multi-pass membrane protein</topology>
    </subcellularLocation>
</comment>
<evidence type="ECO:0000313" key="14">
    <source>
        <dbReference type="EMBL" id="SDW63207.1"/>
    </source>
</evidence>
<evidence type="ECO:0000256" key="1">
    <source>
        <dbReference type="ARBA" id="ARBA00003408"/>
    </source>
</evidence>
<sequence>MSNLVNNELLMGDLRKNLLKLSIPTMLGFVLQAVYDMVDMIWVGRISASAVAGVTIFSTVFWLVTVLNEIIGTSSVSLITQSYGKGDIERTRRIIEQTLTFKALVAIVSALITSVILKPMLSFFTSDPLVLEAALDYGYIRMFFLPILFLSYSVNTALRCLGDATTPMRIMIISSIVNMILDPIFMFDKIPGTNIPGFNMGVFGAALATVISTIIAFALGFYVLLRGNKKININLKGLIQLDWEIDKKLLTIGLPTGIEMLMRNLSNIIILKFVSIYGTNTVAAMGIGSRLFSFALMPIFGISSGASTIVGQALGAEKIDKAIDAAKFSALVNVIMMSFISLISIMVPDKIMATFINDFEVIRIGIPMVRILIPSLIFAGWSIGLGSVFTGSGYNLPFLLASIIARWGIQITMLLITTKVLNLSEIYIWISFTASEIGELITILIHYNKGKWKTKRV</sequence>
<evidence type="ECO:0000256" key="7">
    <source>
        <dbReference type="ARBA" id="ARBA00022475"/>
    </source>
</evidence>
<dbReference type="InterPro" id="IPR050222">
    <property type="entry name" value="MATE_MdtK"/>
</dbReference>
<dbReference type="GO" id="GO:0042910">
    <property type="term" value="F:xenobiotic transmembrane transporter activity"/>
    <property type="evidence" value="ECO:0007669"/>
    <property type="project" value="InterPro"/>
</dbReference>
<feature type="transmembrane region" description="Helical" evidence="13">
    <location>
        <begin position="396"/>
        <end position="420"/>
    </location>
</feature>
<feature type="transmembrane region" description="Helical" evidence="13">
    <location>
        <begin position="137"/>
        <end position="158"/>
    </location>
</feature>
<comment type="similarity">
    <text evidence="3">Belongs to the multi antimicrobial extrusion (MATE) (TC 2.A.66.1) family.</text>
</comment>
<proteinExistence type="inferred from homology"/>
<evidence type="ECO:0000256" key="3">
    <source>
        <dbReference type="ARBA" id="ARBA00010199"/>
    </source>
</evidence>
<dbReference type="EMBL" id="FNNG01000003">
    <property type="protein sequence ID" value="SDW63207.1"/>
    <property type="molecule type" value="Genomic_DNA"/>
</dbReference>
<feature type="transmembrane region" description="Helical" evidence="13">
    <location>
        <begin position="99"/>
        <end position="117"/>
    </location>
</feature>
<feature type="transmembrane region" description="Helical" evidence="13">
    <location>
        <begin position="170"/>
        <end position="187"/>
    </location>
</feature>
<dbReference type="GO" id="GO:0005886">
    <property type="term" value="C:plasma membrane"/>
    <property type="evidence" value="ECO:0007669"/>
    <property type="project" value="UniProtKB-SubCell"/>
</dbReference>
<keyword evidence="7" id="KW-1003">Cell membrane</keyword>
<evidence type="ECO:0000256" key="12">
    <source>
        <dbReference type="ARBA" id="ARBA00031636"/>
    </source>
</evidence>
<dbReference type="RefSeq" id="WP_093751437.1">
    <property type="nucleotide sequence ID" value="NZ_BSYN01000004.1"/>
</dbReference>
<evidence type="ECO:0000256" key="10">
    <source>
        <dbReference type="ARBA" id="ARBA00023065"/>
    </source>
</evidence>
<dbReference type="Proteomes" id="UP000198828">
    <property type="component" value="Unassembled WGS sequence"/>
</dbReference>
<dbReference type="PANTHER" id="PTHR43298">
    <property type="entry name" value="MULTIDRUG RESISTANCE PROTEIN NORM-RELATED"/>
    <property type="match status" value="1"/>
</dbReference>